<dbReference type="InterPro" id="IPR002327">
    <property type="entry name" value="Cyt_c_1A/1B"/>
</dbReference>
<dbReference type="GO" id="GO:0009055">
    <property type="term" value="F:electron transfer activity"/>
    <property type="evidence" value="ECO:0007669"/>
    <property type="project" value="InterPro"/>
</dbReference>
<evidence type="ECO:0000256" key="7">
    <source>
        <dbReference type="SAM" id="SignalP"/>
    </source>
</evidence>
<keyword evidence="2 6" id="KW-0349">Heme</keyword>
<evidence type="ECO:0000259" key="8">
    <source>
        <dbReference type="PROSITE" id="PS51007"/>
    </source>
</evidence>
<organism evidence="9 10">
    <name type="scientific">Hephaestia caeni</name>
    <dbReference type="NCBI Taxonomy" id="645617"/>
    <lineage>
        <taxon>Bacteria</taxon>
        <taxon>Pseudomonadati</taxon>
        <taxon>Pseudomonadota</taxon>
        <taxon>Alphaproteobacteria</taxon>
        <taxon>Sphingomonadales</taxon>
        <taxon>Sphingomonadaceae</taxon>
        <taxon>Hephaestia</taxon>
    </lineage>
</organism>
<sequence length="128" mass="13226">MKLIYGMAGISSLIIAAAAIAVPSAAQSPTAGERAFVMCKACHTTEKGGRNGIGPNLSGLFGRAVGSVPDYTYSEALKKSGLRWDEKTLSEFLAAPTKKVPGTKMPIGVADPAKRAALIAYLKSATAK</sequence>
<evidence type="ECO:0000256" key="6">
    <source>
        <dbReference type="PROSITE-ProRule" id="PRU00433"/>
    </source>
</evidence>
<dbReference type="InterPro" id="IPR009056">
    <property type="entry name" value="Cyt_c-like_dom"/>
</dbReference>
<keyword evidence="3 6" id="KW-0479">Metal-binding</keyword>
<dbReference type="AlphaFoldDB" id="A0A397PE82"/>
<dbReference type="SUPFAM" id="SSF46626">
    <property type="entry name" value="Cytochrome c"/>
    <property type="match status" value="1"/>
</dbReference>
<dbReference type="Proteomes" id="UP000266568">
    <property type="component" value="Unassembled WGS sequence"/>
</dbReference>
<name>A0A397PE82_9SPHN</name>
<dbReference type="OrthoDB" id="9805828at2"/>
<feature type="domain" description="Cytochrome c" evidence="8">
    <location>
        <begin position="27"/>
        <end position="126"/>
    </location>
</feature>
<dbReference type="GO" id="GO:0046872">
    <property type="term" value="F:metal ion binding"/>
    <property type="evidence" value="ECO:0007669"/>
    <property type="project" value="UniProtKB-KW"/>
</dbReference>
<feature type="signal peptide" evidence="7">
    <location>
        <begin position="1"/>
        <end position="21"/>
    </location>
</feature>
<keyword evidence="4" id="KW-0249">Electron transport</keyword>
<dbReference type="Pfam" id="PF00034">
    <property type="entry name" value="Cytochrom_C"/>
    <property type="match status" value="1"/>
</dbReference>
<accession>A0A397PE82</accession>
<dbReference type="PRINTS" id="PR00604">
    <property type="entry name" value="CYTCHRMECIAB"/>
</dbReference>
<evidence type="ECO:0000313" key="10">
    <source>
        <dbReference type="Proteomes" id="UP000266568"/>
    </source>
</evidence>
<evidence type="ECO:0000256" key="3">
    <source>
        <dbReference type="ARBA" id="ARBA00022723"/>
    </source>
</evidence>
<keyword evidence="10" id="KW-1185">Reference proteome</keyword>
<comment type="caution">
    <text evidence="9">The sequence shown here is derived from an EMBL/GenBank/DDBJ whole genome shotgun (WGS) entry which is preliminary data.</text>
</comment>
<reference evidence="9 10" key="1">
    <citation type="submission" date="2018-08" db="EMBL/GenBank/DDBJ databases">
        <title>Genomic Encyclopedia of Type Strains, Phase IV (KMG-IV): sequencing the most valuable type-strain genomes for metagenomic binning, comparative biology and taxonomic classification.</title>
        <authorList>
            <person name="Goeker M."/>
        </authorList>
    </citation>
    <scope>NUCLEOTIDE SEQUENCE [LARGE SCALE GENOMIC DNA]</scope>
    <source>
        <strain evidence="9 10">DSM 25527</strain>
    </source>
</reference>
<dbReference type="GO" id="GO:0020037">
    <property type="term" value="F:heme binding"/>
    <property type="evidence" value="ECO:0007669"/>
    <property type="project" value="InterPro"/>
</dbReference>
<keyword evidence="7" id="KW-0732">Signal</keyword>
<proteinExistence type="predicted"/>
<dbReference type="InterPro" id="IPR036909">
    <property type="entry name" value="Cyt_c-like_dom_sf"/>
</dbReference>
<evidence type="ECO:0000256" key="4">
    <source>
        <dbReference type="ARBA" id="ARBA00022982"/>
    </source>
</evidence>
<feature type="chain" id="PRO_5017323453" evidence="7">
    <location>
        <begin position="22"/>
        <end position="128"/>
    </location>
</feature>
<dbReference type="Gene3D" id="1.10.760.10">
    <property type="entry name" value="Cytochrome c-like domain"/>
    <property type="match status" value="1"/>
</dbReference>
<dbReference type="PANTHER" id="PTHR11961">
    <property type="entry name" value="CYTOCHROME C"/>
    <property type="match status" value="1"/>
</dbReference>
<dbReference type="RefSeq" id="WP_119034061.1">
    <property type="nucleotide sequence ID" value="NZ_QXDC01000002.1"/>
</dbReference>
<evidence type="ECO:0000313" key="9">
    <source>
        <dbReference type="EMBL" id="RIA45525.1"/>
    </source>
</evidence>
<gene>
    <name evidence="9" type="ORF">DFR49_0045</name>
</gene>
<keyword evidence="5 6" id="KW-0408">Iron</keyword>
<evidence type="ECO:0000256" key="2">
    <source>
        <dbReference type="ARBA" id="ARBA00022617"/>
    </source>
</evidence>
<keyword evidence="1" id="KW-0813">Transport</keyword>
<dbReference type="EMBL" id="QXDC01000002">
    <property type="protein sequence ID" value="RIA45525.1"/>
    <property type="molecule type" value="Genomic_DNA"/>
</dbReference>
<protein>
    <submittedName>
        <fullName evidence="9">Cytochrome c</fullName>
    </submittedName>
</protein>
<dbReference type="PROSITE" id="PS51007">
    <property type="entry name" value="CYTC"/>
    <property type="match status" value="1"/>
</dbReference>
<evidence type="ECO:0000256" key="1">
    <source>
        <dbReference type="ARBA" id="ARBA00022448"/>
    </source>
</evidence>
<evidence type="ECO:0000256" key="5">
    <source>
        <dbReference type="ARBA" id="ARBA00023004"/>
    </source>
</evidence>